<proteinExistence type="predicted"/>
<sequence>MNRTSVQQAFPCSQHQREPQGNNHSQRFVERPERNLVTYPADVLDSTRDARYNEPRRGRCRAQRGRGFPGTPLTCSIRPLSNRCYFPSVSKPPPIRQATHSGGAGWGDPTRETMTPKGVAAHPAFSATRFGVEKLIFILNPRCGIRDLGLIAEMPSAGSMKQTLQ</sequence>
<reference evidence="2 3" key="1">
    <citation type="submission" date="2019-02" db="EMBL/GenBank/DDBJ databases">
        <title>Deep-cultivation of Planctomycetes and their phenomic and genomic characterization uncovers novel biology.</title>
        <authorList>
            <person name="Wiegand S."/>
            <person name="Jogler M."/>
            <person name="Boedeker C."/>
            <person name="Pinto D."/>
            <person name="Vollmers J."/>
            <person name="Rivas-Marin E."/>
            <person name="Kohn T."/>
            <person name="Peeters S.H."/>
            <person name="Heuer A."/>
            <person name="Rast P."/>
            <person name="Oberbeckmann S."/>
            <person name="Bunk B."/>
            <person name="Jeske O."/>
            <person name="Meyerdierks A."/>
            <person name="Storesund J.E."/>
            <person name="Kallscheuer N."/>
            <person name="Luecker S."/>
            <person name="Lage O.M."/>
            <person name="Pohl T."/>
            <person name="Merkel B.J."/>
            <person name="Hornburger P."/>
            <person name="Mueller R.-W."/>
            <person name="Bruemmer F."/>
            <person name="Labrenz M."/>
            <person name="Spormann A.M."/>
            <person name="Op Den Camp H."/>
            <person name="Overmann J."/>
            <person name="Amann R."/>
            <person name="Jetten M.S.M."/>
            <person name="Mascher T."/>
            <person name="Medema M.H."/>
            <person name="Devos D.P."/>
            <person name="Kaster A.-K."/>
            <person name="Ovreas L."/>
            <person name="Rohde M."/>
            <person name="Galperin M.Y."/>
            <person name="Jogler C."/>
        </authorList>
    </citation>
    <scope>NUCLEOTIDE SEQUENCE [LARGE SCALE GENOMIC DNA]</scope>
    <source>
        <strain evidence="2 3">Poly41</strain>
    </source>
</reference>
<protein>
    <submittedName>
        <fullName evidence="2">Uncharacterized protein</fullName>
    </submittedName>
</protein>
<organism evidence="2 3">
    <name type="scientific">Novipirellula artificiosorum</name>
    <dbReference type="NCBI Taxonomy" id="2528016"/>
    <lineage>
        <taxon>Bacteria</taxon>
        <taxon>Pseudomonadati</taxon>
        <taxon>Planctomycetota</taxon>
        <taxon>Planctomycetia</taxon>
        <taxon>Pirellulales</taxon>
        <taxon>Pirellulaceae</taxon>
        <taxon>Novipirellula</taxon>
    </lineage>
</organism>
<evidence type="ECO:0000313" key="2">
    <source>
        <dbReference type="EMBL" id="TWU41096.1"/>
    </source>
</evidence>
<dbReference type="EMBL" id="SJPV01000002">
    <property type="protein sequence ID" value="TWU41096.1"/>
    <property type="molecule type" value="Genomic_DNA"/>
</dbReference>
<feature type="compositionally biased region" description="Basic and acidic residues" evidence="1">
    <location>
        <begin position="45"/>
        <end position="57"/>
    </location>
</feature>
<gene>
    <name evidence="2" type="ORF">Poly41_19340</name>
</gene>
<feature type="region of interest" description="Disordered" evidence="1">
    <location>
        <begin position="1"/>
        <end position="65"/>
    </location>
</feature>
<dbReference type="AlphaFoldDB" id="A0A5C6E164"/>
<accession>A0A5C6E164</accession>
<comment type="caution">
    <text evidence="2">The sequence shown here is derived from an EMBL/GenBank/DDBJ whole genome shotgun (WGS) entry which is preliminary data.</text>
</comment>
<name>A0A5C6E164_9BACT</name>
<evidence type="ECO:0000256" key="1">
    <source>
        <dbReference type="SAM" id="MobiDB-lite"/>
    </source>
</evidence>
<dbReference type="Proteomes" id="UP000319143">
    <property type="component" value="Unassembled WGS sequence"/>
</dbReference>
<evidence type="ECO:0000313" key="3">
    <source>
        <dbReference type="Proteomes" id="UP000319143"/>
    </source>
</evidence>
<feature type="compositionally biased region" description="Polar residues" evidence="1">
    <location>
        <begin position="1"/>
        <end position="26"/>
    </location>
</feature>
<keyword evidence="3" id="KW-1185">Reference proteome</keyword>